<keyword evidence="1" id="KW-0812">Transmembrane</keyword>
<name>A0A2D4G0R7_MICCO</name>
<accession>A0A2D4G0R7</accession>
<sequence length="214" mass="24324">MNANENSSRKTEDWAFSSFFTSSSLPSCLPPFFADLFHSFLLLHFLPSGWLVVCPFLIFFLQKKKEKEKTLLLNFFGEPRRFYKSMNQSRRPPPSPISVTQRKKISCLLTTLVLSMQQTRLLMTCFFAGMGWETRRDLPGKIANHHHRPRDSSKTTEDLHCLLGRSPHALCVAPTALLLLLSARLAPDGSGWEKLASFLHRKAKEGGLREAGLF</sequence>
<keyword evidence="1" id="KW-0472">Membrane</keyword>
<feature type="transmembrane region" description="Helical" evidence="1">
    <location>
        <begin position="40"/>
        <end position="61"/>
    </location>
</feature>
<dbReference type="EMBL" id="IACJ01108135">
    <property type="protein sequence ID" value="LAA53329.1"/>
    <property type="molecule type" value="Transcribed_RNA"/>
</dbReference>
<organism evidence="2">
    <name type="scientific">Micrurus corallinus</name>
    <name type="common">Brazilian coral snake</name>
    <dbReference type="NCBI Taxonomy" id="54390"/>
    <lineage>
        <taxon>Eukaryota</taxon>
        <taxon>Metazoa</taxon>
        <taxon>Chordata</taxon>
        <taxon>Craniata</taxon>
        <taxon>Vertebrata</taxon>
        <taxon>Euteleostomi</taxon>
        <taxon>Lepidosauria</taxon>
        <taxon>Squamata</taxon>
        <taxon>Bifurcata</taxon>
        <taxon>Unidentata</taxon>
        <taxon>Episquamata</taxon>
        <taxon>Toxicofera</taxon>
        <taxon>Serpentes</taxon>
        <taxon>Colubroidea</taxon>
        <taxon>Elapidae</taxon>
        <taxon>Elapinae</taxon>
        <taxon>Micrurus</taxon>
    </lineage>
</organism>
<proteinExistence type="predicted"/>
<evidence type="ECO:0000313" key="2">
    <source>
        <dbReference type="EMBL" id="LAA53329.1"/>
    </source>
</evidence>
<protein>
    <recommendedName>
        <fullName evidence="3">Transmembrane protein</fullName>
    </recommendedName>
</protein>
<reference evidence="2" key="1">
    <citation type="submission" date="2017-07" db="EMBL/GenBank/DDBJ databases">
        <authorList>
            <person name="Mikheyev A."/>
            <person name="Grau M."/>
        </authorList>
    </citation>
    <scope>NUCLEOTIDE SEQUENCE</scope>
    <source>
        <tissue evidence="2">Venom_gland</tissue>
    </source>
</reference>
<dbReference type="AlphaFoldDB" id="A0A2D4G0R7"/>
<evidence type="ECO:0008006" key="3">
    <source>
        <dbReference type="Google" id="ProtNLM"/>
    </source>
</evidence>
<keyword evidence="1" id="KW-1133">Transmembrane helix</keyword>
<evidence type="ECO:0000256" key="1">
    <source>
        <dbReference type="SAM" id="Phobius"/>
    </source>
</evidence>
<reference evidence="2" key="2">
    <citation type="submission" date="2017-11" db="EMBL/GenBank/DDBJ databases">
        <title>Coralsnake Venomics: Analyses of Venom Gland Transcriptomes and Proteomes of Six Brazilian Taxa.</title>
        <authorList>
            <person name="Aird S.D."/>
            <person name="Jorge da Silva N."/>
            <person name="Qiu L."/>
            <person name="Villar-Briones A."/>
            <person name="Aparecida-Saddi V."/>
            <person name="Campos-Telles M.P."/>
            <person name="Grau M."/>
            <person name="Mikheyev A.S."/>
        </authorList>
    </citation>
    <scope>NUCLEOTIDE SEQUENCE</scope>
    <source>
        <tissue evidence="2">Venom_gland</tissue>
    </source>
</reference>